<dbReference type="InterPro" id="IPR025669">
    <property type="entry name" value="AAA_dom"/>
</dbReference>
<evidence type="ECO:0000259" key="1">
    <source>
        <dbReference type="Pfam" id="PF13614"/>
    </source>
</evidence>
<proteinExistence type="predicted"/>
<dbReference type="AlphaFoldDB" id="A0A1J4SCZ7"/>
<protein>
    <recommendedName>
        <fullName evidence="1">AAA domain-containing protein</fullName>
    </recommendedName>
</protein>
<sequence>MKKIVSIGRGGVGKTVFIALLAKYFRDQKPILLIDADPDQNLAEMTGVDLGKNGTKTVSDILFDVKFDKIEEGLKSLALADKIDYLFNQKVLYEGKYFDFISIGTKWTEGCYCQPNNILKGIIAKIEKHYSYVLIDSPAGLEHLNRRITSSIDEIFAIIDPSWKAFESAKRVHKLVQEIGIKFKNFYAVANYRFPDERLESIEKETGLKFAGKLRYDEDIENYSLSGKSIFELIEDSPAFNSIKEIMKKVGY</sequence>
<dbReference type="SUPFAM" id="SSF52540">
    <property type="entry name" value="P-loop containing nucleoside triphosphate hydrolases"/>
    <property type="match status" value="1"/>
</dbReference>
<dbReference type="GO" id="GO:0051782">
    <property type="term" value="P:negative regulation of cell division"/>
    <property type="evidence" value="ECO:0007669"/>
    <property type="project" value="TreeGrafter"/>
</dbReference>
<dbReference type="InterPro" id="IPR027417">
    <property type="entry name" value="P-loop_NTPase"/>
</dbReference>
<comment type="caution">
    <text evidence="2">The sequence shown here is derived from an EMBL/GenBank/DDBJ whole genome shotgun (WGS) entry which is preliminary data.</text>
</comment>
<dbReference type="PANTHER" id="PTHR43384:SF7">
    <property type="entry name" value="CARBON-MONOXIDE DEHYDROGENASE ACCESSORY PROTEIN"/>
    <property type="match status" value="1"/>
</dbReference>
<dbReference type="EMBL" id="MNUO01000052">
    <property type="protein sequence ID" value="OIN97329.1"/>
    <property type="molecule type" value="Genomic_DNA"/>
</dbReference>
<evidence type="ECO:0000313" key="2">
    <source>
        <dbReference type="EMBL" id="OIN97329.1"/>
    </source>
</evidence>
<accession>A0A1J4SCZ7</accession>
<name>A0A1J4SCZ7_9BACT</name>
<dbReference type="Pfam" id="PF13614">
    <property type="entry name" value="AAA_31"/>
    <property type="match status" value="1"/>
</dbReference>
<dbReference type="GO" id="GO:0005524">
    <property type="term" value="F:ATP binding"/>
    <property type="evidence" value="ECO:0007669"/>
    <property type="project" value="TreeGrafter"/>
</dbReference>
<evidence type="ECO:0000313" key="3">
    <source>
        <dbReference type="Proteomes" id="UP000182278"/>
    </source>
</evidence>
<organism evidence="2 3">
    <name type="scientific">Candidatus Desantisbacteria bacterium CG1_02_38_46</name>
    <dbReference type="NCBI Taxonomy" id="1817893"/>
    <lineage>
        <taxon>Bacteria</taxon>
        <taxon>Candidatus Desantisiibacteriota</taxon>
    </lineage>
</organism>
<feature type="domain" description="AAA" evidence="1">
    <location>
        <begin position="8"/>
        <end position="181"/>
    </location>
</feature>
<reference evidence="2 3" key="1">
    <citation type="journal article" date="2016" name="Environ. Microbiol.">
        <title>Genomic resolution of a cold subsurface aquifer community provides metabolic insights for novel microbes adapted to high CO concentrations.</title>
        <authorList>
            <person name="Probst A.J."/>
            <person name="Castelle C.J."/>
            <person name="Singh A."/>
            <person name="Brown C.T."/>
            <person name="Anantharaman K."/>
            <person name="Sharon I."/>
            <person name="Hug L.A."/>
            <person name="Burstein D."/>
            <person name="Emerson J.B."/>
            <person name="Thomas B.C."/>
            <person name="Banfield J.F."/>
        </authorList>
    </citation>
    <scope>NUCLEOTIDE SEQUENCE [LARGE SCALE GENOMIC DNA]</scope>
    <source>
        <strain evidence="2">CG1_02_38_46</strain>
    </source>
</reference>
<gene>
    <name evidence="2" type="ORF">AUJ66_03620</name>
</gene>
<dbReference type="PANTHER" id="PTHR43384">
    <property type="entry name" value="SEPTUM SITE-DETERMINING PROTEIN MIND HOMOLOG, CHLOROPLASTIC-RELATED"/>
    <property type="match status" value="1"/>
</dbReference>
<dbReference type="Proteomes" id="UP000182278">
    <property type="component" value="Unassembled WGS sequence"/>
</dbReference>
<dbReference type="InterPro" id="IPR050625">
    <property type="entry name" value="ParA/MinD_ATPase"/>
</dbReference>
<dbReference type="InterPro" id="IPR014433">
    <property type="entry name" value="CooC"/>
</dbReference>
<dbReference type="GO" id="GO:0016887">
    <property type="term" value="F:ATP hydrolysis activity"/>
    <property type="evidence" value="ECO:0007669"/>
    <property type="project" value="TreeGrafter"/>
</dbReference>
<dbReference type="Gene3D" id="3.40.50.300">
    <property type="entry name" value="P-loop containing nucleotide triphosphate hydrolases"/>
    <property type="match status" value="1"/>
</dbReference>
<dbReference type="PIRSF" id="PIRSF005647">
    <property type="entry name" value="CooC"/>
    <property type="match status" value="1"/>
</dbReference>
<dbReference type="GO" id="GO:0009898">
    <property type="term" value="C:cytoplasmic side of plasma membrane"/>
    <property type="evidence" value="ECO:0007669"/>
    <property type="project" value="TreeGrafter"/>
</dbReference>
<dbReference type="GO" id="GO:0005829">
    <property type="term" value="C:cytosol"/>
    <property type="evidence" value="ECO:0007669"/>
    <property type="project" value="TreeGrafter"/>
</dbReference>
<dbReference type="STRING" id="1817893.AUJ66_03620"/>